<gene>
    <name evidence="1" type="ORF">THAOC_03357</name>
</gene>
<keyword evidence="2" id="KW-1185">Reference proteome</keyword>
<feature type="non-terminal residue" evidence="1">
    <location>
        <position position="1"/>
    </location>
</feature>
<dbReference type="EMBL" id="AGNL01003245">
    <property type="protein sequence ID" value="EJK74936.1"/>
    <property type="molecule type" value="Genomic_DNA"/>
</dbReference>
<sequence>IGKISAEQWGAAMEDEAAATGVQGVCPLPIGMKREDKGFAAIGRGGFLVGKGRPKTEVDDADLGSLAKLEVESSLAAKKENVGVVW</sequence>
<organism evidence="1 2">
    <name type="scientific">Thalassiosira oceanica</name>
    <name type="common">Marine diatom</name>
    <dbReference type="NCBI Taxonomy" id="159749"/>
    <lineage>
        <taxon>Eukaryota</taxon>
        <taxon>Sar</taxon>
        <taxon>Stramenopiles</taxon>
        <taxon>Ochrophyta</taxon>
        <taxon>Bacillariophyta</taxon>
        <taxon>Coscinodiscophyceae</taxon>
        <taxon>Thalassiosirophycidae</taxon>
        <taxon>Thalassiosirales</taxon>
        <taxon>Thalassiosiraceae</taxon>
        <taxon>Thalassiosira</taxon>
    </lineage>
</organism>
<evidence type="ECO:0000313" key="1">
    <source>
        <dbReference type="EMBL" id="EJK74936.1"/>
    </source>
</evidence>
<comment type="caution">
    <text evidence="1">The sequence shown here is derived from an EMBL/GenBank/DDBJ whole genome shotgun (WGS) entry which is preliminary data.</text>
</comment>
<dbReference type="AlphaFoldDB" id="K0TL22"/>
<protein>
    <submittedName>
        <fullName evidence="1">Uncharacterized protein</fullName>
    </submittedName>
</protein>
<dbReference type="Proteomes" id="UP000266841">
    <property type="component" value="Unassembled WGS sequence"/>
</dbReference>
<name>K0TL22_THAOC</name>
<proteinExistence type="predicted"/>
<evidence type="ECO:0000313" key="2">
    <source>
        <dbReference type="Proteomes" id="UP000266841"/>
    </source>
</evidence>
<reference evidence="1 2" key="1">
    <citation type="journal article" date="2012" name="Genome Biol.">
        <title>Genome and low-iron response of an oceanic diatom adapted to chronic iron limitation.</title>
        <authorList>
            <person name="Lommer M."/>
            <person name="Specht M."/>
            <person name="Roy A.S."/>
            <person name="Kraemer L."/>
            <person name="Andreson R."/>
            <person name="Gutowska M.A."/>
            <person name="Wolf J."/>
            <person name="Bergner S.V."/>
            <person name="Schilhabel M.B."/>
            <person name="Klostermeier U.C."/>
            <person name="Beiko R.G."/>
            <person name="Rosenstiel P."/>
            <person name="Hippler M."/>
            <person name="Laroche J."/>
        </authorList>
    </citation>
    <scope>NUCLEOTIDE SEQUENCE [LARGE SCALE GENOMIC DNA]</scope>
    <source>
        <strain evidence="1 2">CCMP1005</strain>
    </source>
</reference>
<accession>K0TL22</accession>